<evidence type="ECO:0000313" key="2">
    <source>
        <dbReference type="EMBL" id="TNV72556.1"/>
    </source>
</evidence>
<dbReference type="PROSITE" id="PS50042">
    <property type="entry name" value="CNMP_BINDING_3"/>
    <property type="match status" value="1"/>
</dbReference>
<protein>
    <recommendedName>
        <fullName evidence="1">Cyclic nucleotide-binding domain-containing protein</fullName>
    </recommendedName>
</protein>
<dbReference type="PANTHER" id="PTHR10217">
    <property type="entry name" value="VOLTAGE AND LIGAND GATED POTASSIUM CHANNEL"/>
    <property type="match status" value="1"/>
</dbReference>
<name>A0A8J8NCP8_HALGN</name>
<dbReference type="GO" id="GO:0042391">
    <property type="term" value="P:regulation of membrane potential"/>
    <property type="evidence" value="ECO:0007669"/>
    <property type="project" value="TreeGrafter"/>
</dbReference>
<dbReference type="OrthoDB" id="421226at2759"/>
<accession>A0A8J8NCP8</accession>
<dbReference type="EMBL" id="RRYP01021886">
    <property type="protein sequence ID" value="TNV72556.1"/>
    <property type="molecule type" value="Genomic_DNA"/>
</dbReference>
<dbReference type="PANTHER" id="PTHR10217:SF435">
    <property type="entry name" value="POTASSIUM VOLTAGE-GATED CHANNEL PROTEIN EAG"/>
    <property type="match status" value="1"/>
</dbReference>
<proteinExistence type="predicted"/>
<evidence type="ECO:0000313" key="3">
    <source>
        <dbReference type="Proteomes" id="UP000785679"/>
    </source>
</evidence>
<dbReference type="InterPro" id="IPR018490">
    <property type="entry name" value="cNMP-bd_dom_sf"/>
</dbReference>
<dbReference type="CDD" id="cd00038">
    <property type="entry name" value="CAP_ED"/>
    <property type="match status" value="1"/>
</dbReference>
<dbReference type="GO" id="GO:0005886">
    <property type="term" value="C:plasma membrane"/>
    <property type="evidence" value="ECO:0007669"/>
    <property type="project" value="TreeGrafter"/>
</dbReference>
<evidence type="ECO:0000259" key="1">
    <source>
        <dbReference type="PROSITE" id="PS50042"/>
    </source>
</evidence>
<dbReference type="AlphaFoldDB" id="A0A8J8NCP8"/>
<dbReference type="InterPro" id="IPR000595">
    <property type="entry name" value="cNMP-bd_dom"/>
</dbReference>
<dbReference type="InterPro" id="IPR050818">
    <property type="entry name" value="KCNH_animal-type"/>
</dbReference>
<keyword evidence="3" id="KW-1185">Reference proteome</keyword>
<organism evidence="2 3">
    <name type="scientific">Halteria grandinella</name>
    <dbReference type="NCBI Taxonomy" id="5974"/>
    <lineage>
        <taxon>Eukaryota</taxon>
        <taxon>Sar</taxon>
        <taxon>Alveolata</taxon>
        <taxon>Ciliophora</taxon>
        <taxon>Intramacronucleata</taxon>
        <taxon>Spirotrichea</taxon>
        <taxon>Stichotrichia</taxon>
        <taxon>Sporadotrichida</taxon>
        <taxon>Halteriidae</taxon>
        <taxon>Halteria</taxon>
    </lineage>
</organism>
<comment type="caution">
    <text evidence="2">The sequence shown here is derived from an EMBL/GenBank/DDBJ whole genome shotgun (WGS) entry which is preliminary data.</text>
</comment>
<dbReference type="Proteomes" id="UP000785679">
    <property type="component" value="Unassembled WGS sequence"/>
</dbReference>
<feature type="domain" description="Cyclic nucleotide-binding" evidence="1">
    <location>
        <begin position="127"/>
        <end position="218"/>
    </location>
</feature>
<dbReference type="Gene3D" id="2.60.120.10">
    <property type="entry name" value="Jelly Rolls"/>
    <property type="match status" value="1"/>
</dbReference>
<dbReference type="Pfam" id="PF00027">
    <property type="entry name" value="cNMP_binding"/>
    <property type="match status" value="1"/>
</dbReference>
<dbReference type="SUPFAM" id="SSF51206">
    <property type="entry name" value="cAMP-binding domain-like"/>
    <property type="match status" value="1"/>
</dbReference>
<sequence>MLIEFRTVTAENADHVGLTKFIGLLKRFNKGHPLPQELVRKMEGYFDYYWQQDLNYAMKSDEDQRFISELPKEIRINIYKNFLFAELLYKFKGYFNIPRNPQERIGSKKWSKYYTWGDKVYSSFMIKLLQHLEPRQFKKKDVIFRDLEEVDEILFVVKGEFAIGYTVNNQEYLALKMKERNVIGDISIMFRRRSEFLYRALSRIDCQAIRKHMFYEILDKYKEFGMRLKARAFYQYKDIIRRPVLEHKKATYDHIFRLHPDEKPVGTQAVIDPSMDDENMIKREFEESTPESQTNLKKLFKIDEKIERMHNNVNSICKRHDEIVDMLVTELIRVSAGSTANSVSTKSGSN</sequence>
<gene>
    <name evidence="2" type="ORF">FGO68_gene14318</name>
</gene>
<dbReference type="InterPro" id="IPR014710">
    <property type="entry name" value="RmlC-like_jellyroll"/>
</dbReference>
<dbReference type="GO" id="GO:0005249">
    <property type="term" value="F:voltage-gated potassium channel activity"/>
    <property type="evidence" value="ECO:0007669"/>
    <property type="project" value="TreeGrafter"/>
</dbReference>
<reference evidence="2" key="1">
    <citation type="submission" date="2019-06" db="EMBL/GenBank/DDBJ databases">
        <authorList>
            <person name="Zheng W."/>
        </authorList>
    </citation>
    <scope>NUCLEOTIDE SEQUENCE</scope>
    <source>
        <strain evidence="2">QDHG01</strain>
    </source>
</reference>